<evidence type="ECO:0000256" key="2">
    <source>
        <dbReference type="ARBA" id="ARBA00022694"/>
    </source>
</evidence>
<dbReference type="AlphaFoldDB" id="L0L0Y6"/>
<reference evidence="8" key="1">
    <citation type="submission" date="2012-02" db="EMBL/GenBank/DDBJ databases">
        <title>Complete sequence of chromosome of Methanomethylovorans hollandica DSM 15978.</title>
        <authorList>
            <person name="Lucas S."/>
            <person name="Copeland A."/>
            <person name="Lapidus A."/>
            <person name="Glavina del Rio T."/>
            <person name="Dalin E."/>
            <person name="Tice H."/>
            <person name="Bruce D."/>
            <person name="Goodwin L."/>
            <person name="Pitluck S."/>
            <person name="Peters L."/>
            <person name="Mikhailova N."/>
            <person name="Held B."/>
            <person name="Kyrpides N."/>
            <person name="Mavromatis K."/>
            <person name="Ivanova N."/>
            <person name="Brettin T."/>
            <person name="Detter J.C."/>
            <person name="Han C."/>
            <person name="Larimer F."/>
            <person name="Land M."/>
            <person name="Hauser L."/>
            <person name="Markowitz V."/>
            <person name="Cheng J.-F."/>
            <person name="Hugenholtz P."/>
            <person name="Woyke T."/>
            <person name="Wu D."/>
            <person name="Spring S."/>
            <person name="Schroeder M."/>
            <person name="Brambilla E."/>
            <person name="Klenk H.-P."/>
            <person name="Eisen J.A."/>
        </authorList>
    </citation>
    <scope>NUCLEOTIDE SEQUENCE [LARGE SCALE GENOMIC DNA]</scope>
    <source>
        <strain evidence="8">DSM 15978 / NBRC 107637 / DMS1</strain>
    </source>
</reference>
<evidence type="ECO:0000256" key="4">
    <source>
        <dbReference type="ARBA" id="ARBA00022759"/>
    </source>
</evidence>
<dbReference type="Pfam" id="PF01900">
    <property type="entry name" value="RNase_P_Rpp14"/>
    <property type="match status" value="1"/>
</dbReference>
<keyword evidence="8" id="KW-1185">Reference proteome</keyword>
<protein>
    <recommendedName>
        <fullName evidence="6">Ribonuclease P protein component 2</fullName>
        <shortName evidence="6">RNase P component 2</shortName>
        <ecNumber evidence="6">3.1.26.5</ecNumber>
    </recommendedName>
    <alternativeName>
        <fullName evidence="6">Pop5</fullName>
    </alternativeName>
</protein>
<dbReference type="HAMAP" id="MF_00755">
    <property type="entry name" value="RNase_P_2"/>
    <property type="match status" value="1"/>
</dbReference>
<keyword evidence="3 6" id="KW-0540">Nuclease</keyword>
<dbReference type="PANTHER" id="PTHR15441:SF2">
    <property type="entry name" value="RIBONUCLEASE P_MRP PROTEIN SUBUNIT POP5"/>
    <property type="match status" value="1"/>
</dbReference>
<dbReference type="GO" id="GO:0030677">
    <property type="term" value="C:ribonuclease P complex"/>
    <property type="evidence" value="ECO:0007669"/>
    <property type="project" value="UniProtKB-UniRule"/>
</dbReference>
<keyword evidence="2 6" id="KW-0819">tRNA processing</keyword>
<keyword evidence="4 6" id="KW-0255">Endonuclease</keyword>
<evidence type="ECO:0000256" key="3">
    <source>
        <dbReference type="ARBA" id="ARBA00022722"/>
    </source>
</evidence>
<keyword evidence="5 6" id="KW-0378">Hydrolase</keyword>
<evidence type="ECO:0000313" key="7">
    <source>
        <dbReference type="EMBL" id="AGB50058.1"/>
    </source>
</evidence>
<dbReference type="RefSeq" id="WP_015325223.1">
    <property type="nucleotide sequence ID" value="NC_019977.1"/>
</dbReference>
<comment type="function">
    <text evidence="6">Part of ribonuclease P, a protein complex that generates mature tRNA molecules by cleaving their 5'-ends.</text>
</comment>
<dbReference type="GO" id="GO:0001682">
    <property type="term" value="P:tRNA 5'-leader removal"/>
    <property type="evidence" value="ECO:0007669"/>
    <property type="project" value="UniProtKB-UniRule"/>
</dbReference>
<proteinExistence type="inferred from homology"/>
<organism evidence="7 8">
    <name type="scientific">Methanomethylovorans hollandica (strain DSM 15978 / NBRC 107637 / DMS1)</name>
    <dbReference type="NCBI Taxonomy" id="867904"/>
    <lineage>
        <taxon>Archaea</taxon>
        <taxon>Methanobacteriati</taxon>
        <taxon>Methanobacteriota</taxon>
        <taxon>Stenosarchaea group</taxon>
        <taxon>Methanomicrobia</taxon>
        <taxon>Methanosarcinales</taxon>
        <taxon>Methanosarcinaceae</taxon>
        <taxon>Methanomethylovorans</taxon>
    </lineage>
</organism>
<dbReference type="OrthoDB" id="19261at2157"/>
<dbReference type="GO" id="GO:0005737">
    <property type="term" value="C:cytoplasm"/>
    <property type="evidence" value="ECO:0007669"/>
    <property type="project" value="UniProtKB-SubCell"/>
</dbReference>
<comment type="similarity">
    <text evidence="6">Belongs to the eukaryotic/archaeal RNase P protein component 2 family.</text>
</comment>
<dbReference type="Proteomes" id="UP000010866">
    <property type="component" value="Chromosome"/>
</dbReference>
<gene>
    <name evidence="6" type="primary">rnp2</name>
    <name evidence="7" type="ordered locus">Metho_1881</name>
</gene>
<dbReference type="HOGENOM" id="CLU_137733_1_0_2"/>
<dbReference type="KEGG" id="mhz:Metho_1881"/>
<comment type="subunit">
    <text evidence="6">Consists of a catalytic RNA component and at least 4-5 protein subunits.</text>
</comment>
<comment type="catalytic activity">
    <reaction evidence="6">
        <text>Endonucleolytic cleavage of RNA, removing 5'-extranucleotides from tRNA precursor.</text>
        <dbReference type="EC" id="3.1.26.5"/>
    </reaction>
</comment>
<dbReference type="SUPFAM" id="SSF160350">
    <property type="entry name" value="Rnp2-like"/>
    <property type="match status" value="1"/>
</dbReference>
<dbReference type="EMBL" id="CP003362">
    <property type="protein sequence ID" value="AGB50058.1"/>
    <property type="molecule type" value="Genomic_DNA"/>
</dbReference>
<evidence type="ECO:0000256" key="1">
    <source>
        <dbReference type="ARBA" id="ARBA00022490"/>
    </source>
</evidence>
<name>L0L0Y6_METHD</name>
<dbReference type="Gene3D" id="3.30.70.3250">
    <property type="entry name" value="Ribonuclease P, Pop5 subunit"/>
    <property type="match status" value="1"/>
</dbReference>
<dbReference type="PIRSF" id="PIRSF004952">
    <property type="entry name" value="RNase_P_2"/>
    <property type="match status" value="1"/>
</dbReference>
<accession>L0L0Y6</accession>
<evidence type="ECO:0000313" key="8">
    <source>
        <dbReference type="Proteomes" id="UP000010866"/>
    </source>
</evidence>
<keyword evidence="1 6" id="KW-0963">Cytoplasm</keyword>
<evidence type="ECO:0000256" key="6">
    <source>
        <dbReference type="HAMAP-Rule" id="MF_00755"/>
    </source>
</evidence>
<dbReference type="InterPro" id="IPR016434">
    <property type="entry name" value="Rnp2_archaea"/>
</dbReference>
<dbReference type="GO" id="GO:0004526">
    <property type="term" value="F:ribonuclease P activity"/>
    <property type="evidence" value="ECO:0007669"/>
    <property type="project" value="UniProtKB-UniRule"/>
</dbReference>
<dbReference type="STRING" id="867904.Metho_1881"/>
<sequence>MKTLPSSLRQRKRYLAIEIITELEVSREELLREIFSAMGSLYGDIGSSECAMRLLDFGNRKGILRCSHMMEERSRAALATITTIGGQRAIVHVLGISGTVKGATQKYISVQQYQNPNILIYK</sequence>
<dbReference type="GeneID" id="14406394"/>
<dbReference type="PANTHER" id="PTHR15441">
    <property type="entry name" value="RIBONUCLEASE P PROTEIN SUBUNIT P14"/>
    <property type="match status" value="1"/>
</dbReference>
<dbReference type="InterPro" id="IPR038085">
    <property type="entry name" value="Rnp2-like_sf"/>
</dbReference>
<dbReference type="InterPro" id="IPR002759">
    <property type="entry name" value="Pop5/Rpp14/Rnp2-like"/>
</dbReference>
<dbReference type="EC" id="3.1.26.5" evidence="6"/>
<comment type="subcellular location">
    <subcellularLocation>
        <location evidence="6">Cytoplasm</location>
    </subcellularLocation>
</comment>
<evidence type="ECO:0000256" key="5">
    <source>
        <dbReference type="ARBA" id="ARBA00022801"/>
    </source>
</evidence>